<dbReference type="GO" id="GO:0003954">
    <property type="term" value="F:NADH dehydrogenase activity"/>
    <property type="evidence" value="ECO:0007669"/>
    <property type="project" value="TreeGrafter"/>
</dbReference>
<evidence type="ECO:0000256" key="7">
    <source>
        <dbReference type="ARBA" id="ARBA00022967"/>
    </source>
</evidence>
<feature type="transmembrane region" description="Helical" evidence="14">
    <location>
        <begin position="461"/>
        <end position="482"/>
    </location>
</feature>
<keyword evidence="10 14" id="KW-0472">Membrane</keyword>
<keyword evidence="8 14" id="KW-1133">Transmembrane helix</keyword>
<dbReference type="InterPro" id="IPR001750">
    <property type="entry name" value="ND/Mrp_TM"/>
</dbReference>
<evidence type="ECO:0000256" key="1">
    <source>
        <dbReference type="ARBA" id="ARBA00004127"/>
    </source>
</evidence>
<evidence type="ECO:0000256" key="12">
    <source>
        <dbReference type="ARBA" id="ARBA00048026"/>
    </source>
</evidence>
<keyword evidence="7" id="KW-1278">Translocase</keyword>
<comment type="catalytic activity">
    <reaction evidence="11">
        <text>a plastoquinone + NADPH + (n+1) H(+)(in) = a plastoquinol + NADP(+) + n H(+)(out)</text>
        <dbReference type="Rhea" id="RHEA:42612"/>
        <dbReference type="Rhea" id="RHEA-COMP:9561"/>
        <dbReference type="Rhea" id="RHEA-COMP:9562"/>
        <dbReference type="ChEBI" id="CHEBI:15378"/>
        <dbReference type="ChEBI" id="CHEBI:17757"/>
        <dbReference type="ChEBI" id="CHEBI:57783"/>
        <dbReference type="ChEBI" id="CHEBI:58349"/>
        <dbReference type="ChEBI" id="CHEBI:62192"/>
    </reaction>
</comment>
<evidence type="ECO:0000259" key="15">
    <source>
        <dbReference type="Pfam" id="PF00361"/>
    </source>
</evidence>
<gene>
    <name evidence="18" type="ORF">AZI86_06485</name>
</gene>
<dbReference type="GO" id="GO:0042773">
    <property type="term" value="P:ATP synthesis coupled electron transport"/>
    <property type="evidence" value="ECO:0007669"/>
    <property type="project" value="InterPro"/>
</dbReference>
<reference evidence="18 19" key="1">
    <citation type="submission" date="2016-03" db="EMBL/GenBank/DDBJ databases">
        <authorList>
            <person name="Ploux O."/>
        </authorList>
    </citation>
    <scope>NUCLEOTIDE SEQUENCE [LARGE SCALE GENOMIC DNA]</scope>
    <source>
        <strain evidence="18 19">R0</strain>
    </source>
</reference>
<dbReference type="Pfam" id="PF00662">
    <property type="entry name" value="Proton_antipo_N"/>
    <property type="match status" value="1"/>
</dbReference>
<dbReference type="NCBIfam" id="NF005141">
    <property type="entry name" value="PRK06590.1"/>
    <property type="match status" value="1"/>
</dbReference>
<feature type="domain" description="NADH:quinone oxidoreductase/Mrp antiporter transmembrane" evidence="15">
    <location>
        <begin position="139"/>
        <end position="427"/>
    </location>
</feature>
<comment type="catalytic activity">
    <reaction evidence="12">
        <text>a plastoquinone + NADH + (n+1) H(+)(in) = a plastoquinol + NAD(+) + n H(+)(out)</text>
        <dbReference type="Rhea" id="RHEA:42608"/>
        <dbReference type="Rhea" id="RHEA-COMP:9561"/>
        <dbReference type="Rhea" id="RHEA-COMP:9562"/>
        <dbReference type="ChEBI" id="CHEBI:15378"/>
        <dbReference type="ChEBI" id="CHEBI:17757"/>
        <dbReference type="ChEBI" id="CHEBI:57540"/>
        <dbReference type="ChEBI" id="CHEBI:57945"/>
        <dbReference type="ChEBI" id="CHEBI:62192"/>
    </reaction>
</comment>
<feature type="transmembrane region" description="Helical" evidence="14">
    <location>
        <begin position="383"/>
        <end position="400"/>
    </location>
</feature>
<keyword evidence="4" id="KW-0874">Quinone</keyword>
<feature type="transmembrane region" description="Helical" evidence="14">
    <location>
        <begin position="121"/>
        <end position="137"/>
    </location>
</feature>
<name>A0A150WQU8_BDEBC</name>
<feature type="transmembrane region" description="Helical" evidence="14">
    <location>
        <begin position="625"/>
        <end position="642"/>
    </location>
</feature>
<evidence type="ECO:0000259" key="16">
    <source>
        <dbReference type="Pfam" id="PF00662"/>
    </source>
</evidence>
<evidence type="ECO:0000256" key="10">
    <source>
        <dbReference type="ARBA" id="ARBA00023136"/>
    </source>
</evidence>
<comment type="caution">
    <text evidence="18">The sequence shown here is derived from an EMBL/GenBank/DDBJ whole genome shotgun (WGS) entry which is preliminary data.</text>
</comment>
<feature type="transmembrane region" description="Helical" evidence="14">
    <location>
        <begin position="520"/>
        <end position="541"/>
    </location>
</feature>
<dbReference type="InterPro" id="IPR018393">
    <property type="entry name" value="NADHpl_OxRdtase_5_subgr"/>
</dbReference>
<feature type="transmembrane region" description="Helical" evidence="14">
    <location>
        <begin position="420"/>
        <end position="441"/>
    </location>
</feature>
<keyword evidence="9" id="KW-0520">NAD</keyword>
<dbReference type="GO" id="GO:0015990">
    <property type="term" value="P:electron transport coupled proton transport"/>
    <property type="evidence" value="ECO:0007669"/>
    <property type="project" value="TreeGrafter"/>
</dbReference>
<proteinExistence type="inferred from homology"/>
<dbReference type="EMBL" id="LUKE01000001">
    <property type="protein sequence ID" value="KYG66687.1"/>
    <property type="molecule type" value="Genomic_DNA"/>
</dbReference>
<organism evidence="18 19">
    <name type="scientific">Bdellovibrio bacteriovorus</name>
    <dbReference type="NCBI Taxonomy" id="959"/>
    <lineage>
        <taxon>Bacteria</taxon>
        <taxon>Pseudomonadati</taxon>
        <taxon>Bdellovibrionota</taxon>
        <taxon>Bdellovibrionia</taxon>
        <taxon>Bdellovibrionales</taxon>
        <taxon>Pseudobdellovibrionaceae</taxon>
        <taxon>Bdellovibrio</taxon>
    </lineage>
</organism>
<dbReference type="PANTHER" id="PTHR42829:SF2">
    <property type="entry name" value="NADH-UBIQUINONE OXIDOREDUCTASE CHAIN 5"/>
    <property type="match status" value="1"/>
</dbReference>
<dbReference type="GO" id="GO:0012505">
    <property type="term" value="C:endomembrane system"/>
    <property type="evidence" value="ECO:0007669"/>
    <property type="project" value="UniProtKB-SubCell"/>
</dbReference>
<feature type="transmembrane region" description="Helical" evidence="14">
    <location>
        <begin position="279"/>
        <end position="301"/>
    </location>
</feature>
<dbReference type="RefSeq" id="WP_061834261.1">
    <property type="nucleotide sequence ID" value="NZ_LUKE01000001.1"/>
</dbReference>
<dbReference type="PRINTS" id="PR01434">
    <property type="entry name" value="NADHDHGNASE5"/>
</dbReference>
<dbReference type="AlphaFoldDB" id="A0A150WQU8"/>
<dbReference type="InterPro" id="IPR001516">
    <property type="entry name" value="Proton_antipo_N"/>
</dbReference>
<feature type="transmembrane region" description="Helical" evidence="14">
    <location>
        <begin position="6"/>
        <end position="25"/>
    </location>
</feature>
<evidence type="ECO:0000259" key="17">
    <source>
        <dbReference type="Pfam" id="PF01010"/>
    </source>
</evidence>
<evidence type="ECO:0000256" key="4">
    <source>
        <dbReference type="ARBA" id="ARBA00022719"/>
    </source>
</evidence>
<accession>A0A150WQU8</accession>
<evidence type="ECO:0000256" key="2">
    <source>
        <dbReference type="ARBA" id="ARBA00008200"/>
    </source>
</evidence>
<dbReference type="Proteomes" id="UP000075320">
    <property type="component" value="Unassembled WGS sequence"/>
</dbReference>
<dbReference type="InterPro" id="IPR002128">
    <property type="entry name" value="NADH_UbQ_OxRdtase_chlpt_su5_C"/>
</dbReference>
<feature type="domain" description="NADH-Ubiquinone oxidoreductase (complex I) chain 5 N-terminal" evidence="16">
    <location>
        <begin position="72"/>
        <end position="122"/>
    </location>
</feature>
<dbReference type="Pfam" id="PF01010">
    <property type="entry name" value="Proton_antipo_C"/>
    <property type="match status" value="1"/>
</dbReference>
<dbReference type="Pfam" id="PF00361">
    <property type="entry name" value="Proton_antipo_M"/>
    <property type="match status" value="1"/>
</dbReference>
<feature type="transmembrane region" description="Helical" evidence="14">
    <location>
        <begin position="345"/>
        <end position="362"/>
    </location>
</feature>
<evidence type="ECO:0000313" key="19">
    <source>
        <dbReference type="Proteomes" id="UP000075320"/>
    </source>
</evidence>
<feature type="transmembrane region" description="Helical" evidence="14">
    <location>
        <begin position="143"/>
        <end position="163"/>
    </location>
</feature>
<dbReference type="GO" id="GO:0048038">
    <property type="term" value="F:quinone binding"/>
    <property type="evidence" value="ECO:0007669"/>
    <property type="project" value="UniProtKB-KW"/>
</dbReference>
<comment type="subcellular location">
    <subcellularLocation>
        <location evidence="1">Endomembrane system</location>
        <topology evidence="1">Multi-pass membrane protein</topology>
    </subcellularLocation>
    <subcellularLocation>
        <location evidence="13">Membrane</location>
        <topology evidence="13">Multi-pass membrane protein</topology>
    </subcellularLocation>
</comment>
<dbReference type="GO" id="GO:0008137">
    <property type="term" value="F:NADH dehydrogenase (ubiquinone) activity"/>
    <property type="evidence" value="ECO:0007669"/>
    <property type="project" value="InterPro"/>
</dbReference>
<dbReference type="NCBIfam" id="TIGR01974">
    <property type="entry name" value="NDH_I_L"/>
    <property type="match status" value="1"/>
</dbReference>
<evidence type="ECO:0000256" key="5">
    <source>
        <dbReference type="ARBA" id="ARBA00022857"/>
    </source>
</evidence>
<feature type="transmembrane region" description="Helical" evidence="14">
    <location>
        <begin position="184"/>
        <end position="203"/>
    </location>
</feature>
<dbReference type="InterPro" id="IPR003945">
    <property type="entry name" value="NU5C-like"/>
</dbReference>
<dbReference type="PANTHER" id="PTHR42829">
    <property type="entry name" value="NADH-UBIQUINONE OXIDOREDUCTASE CHAIN 5"/>
    <property type="match status" value="1"/>
</dbReference>
<evidence type="ECO:0000256" key="9">
    <source>
        <dbReference type="ARBA" id="ARBA00023027"/>
    </source>
</evidence>
<feature type="transmembrane region" description="Helical" evidence="14">
    <location>
        <begin position="313"/>
        <end position="339"/>
    </location>
</feature>
<evidence type="ECO:0000313" key="18">
    <source>
        <dbReference type="EMBL" id="KYG66687.1"/>
    </source>
</evidence>
<evidence type="ECO:0000256" key="8">
    <source>
        <dbReference type="ARBA" id="ARBA00022989"/>
    </source>
</evidence>
<evidence type="ECO:0000256" key="11">
    <source>
        <dbReference type="ARBA" id="ARBA00047726"/>
    </source>
</evidence>
<keyword evidence="5" id="KW-0521">NADP</keyword>
<dbReference type="GO" id="GO:0016020">
    <property type="term" value="C:membrane"/>
    <property type="evidence" value="ECO:0007669"/>
    <property type="project" value="UniProtKB-SubCell"/>
</dbReference>
<keyword evidence="3 13" id="KW-0812">Transmembrane</keyword>
<feature type="transmembrane region" description="Helical" evidence="14">
    <location>
        <begin position="215"/>
        <end position="234"/>
    </location>
</feature>
<evidence type="ECO:0000256" key="6">
    <source>
        <dbReference type="ARBA" id="ARBA00022957"/>
    </source>
</evidence>
<dbReference type="OrthoDB" id="5287408at2"/>
<sequence>MNHSLLMAILILSPFVGFLINGARYKKHSGNVAGSIATLAIAISFISAILLVVDLVAMPAESRRIAVSFFEWMAIDKFKVNAGFVVDQISAIMILVITGVGTLIHLFSIGYMHHDKGVAKYFAYLNLFIFNMLLLVLGDSLLVMFVGWEGVGLCSYLLIGFWFTDSEKAAAGMKAFVTNRVGDAAFLLGMFILFVSFGTLNFAELNALAPTVAESSWLGAVTLGTLFLFIGATGKSAQIPLYVWLPDAMAGPTPVSALIHAATMVTAGVYMIVRLNPLFIVAPNTMMVIAIIGAATAVLAATIGMTQWDIKKVLAYSTVSQLGYMFLACGVGAFGAAMFHLMTHAFFKALMFLGSGSVIHAMHEEQDIRKMGALKKYMPITHITFLLGWLAIIGVPPFAGFFSKDEILAYAFNSPFGSPILWAAGALGATLTAFYMTRLMALTFWGKSRVPQDVHPHESPALMTIPLIVLAILSVTGGWIGIPHVIGAVLGHIPNVWEHWLHPLISPIPGWQPIDHATEWTLMGVSVGLATISAIVAYQFYVKSPDTPKKFAEKIKPIYTLIYNKYFVDEAYFAFIINPLVNISRNTWYYIDVNFIDKMTYLAGDLAKGMGSMVRSSQTGNMQQYAMYIGIGVVVVLSFVIMR</sequence>
<feature type="domain" description="NADH:ubiquinone/plastoquinone oxidoreductase chloroplast chain 5 C-terminal" evidence="17">
    <location>
        <begin position="452"/>
        <end position="595"/>
    </location>
</feature>
<feature type="transmembrane region" description="Helical" evidence="14">
    <location>
        <begin position="32"/>
        <end position="53"/>
    </location>
</feature>
<evidence type="ECO:0000256" key="13">
    <source>
        <dbReference type="RuleBase" id="RU000320"/>
    </source>
</evidence>
<comment type="similarity">
    <text evidence="2">Belongs to the complex I subunit 5 family.</text>
</comment>
<dbReference type="Gene3D" id="1.20.5.2700">
    <property type="match status" value="1"/>
</dbReference>
<feature type="transmembrane region" description="Helical" evidence="14">
    <location>
        <begin position="89"/>
        <end position="109"/>
    </location>
</feature>
<keyword evidence="6" id="KW-0618">Plastoquinone</keyword>
<protein>
    <submittedName>
        <fullName evidence="18">NADH dehydrogenase</fullName>
    </submittedName>
</protein>
<evidence type="ECO:0000256" key="3">
    <source>
        <dbReference type="ARBA" id="ARBA00022692"/>
    </source>
</evidence>
<keyword evidence="19" id="KW-1185">Reference proteome</keyword>
<evidence type="ECO:0000256" key="14">
    <source>
        <dbReference type="SAM" id="Phobius"/>
    </source>
</evidence>
<dbReference type="PRINTS" id="PR01435">
    <property type="entry name" value="NPOXDRDTASE5"/>
</dbReference>